<protein>
    <recommendedName>
        <fullName evidence="7">Aminotransferase class I/classII large domain-containing protein</fullName>
    </recommendedName>
</protein>
<dbReference type="OrthoDB" id="6752799at2759"/>
<dbReference type="GO" id="GO:0006520">
    <property type="term" value="P:amino acid metabolic process"/>
    <property type="evidence" value="ECO:0007669"/>
    <property type="project" value="InterPro"/>
</dbReference>
<evidence type="ECO:0000256" key="6">
    <source>
        <dbReference type="ARBA" id="ARBA00022898"/>
    </source>
</evidence>
<feature type="domain" description="Aminotransferase class I/classII large" evidence="7">
    <location>
        <begin position="27"/>
        <end position="394"/>
    </location>
</feature>
<dbReference type="GO" id="GO:0030170">
    <property type="term" value="F:pyridoxal phosphate binding"/>
    <property type="evidence" value="ECO:0007669"/>
    <property type="project" value="InterPro"/>
</dbReference>
<keyword evidence="9" id="KW-1185">Reference proteome</keyword>
<dbReference type="PRINTS" id="PR00799">
    <property type="entry name" value="TRANSAMINASE"/>
</dbReference>
<organism evidence="8 9">
    <name type="scientific">Pestalotiopsis fici (strain W106-1 / CGMCC3.15140)</name>
    <dbReference type="NCBI Taxonomy" id="1229662"/>
    <lineage>
        <taxon>Eukaryota</taxon>
        <taxon>Fungi</taxon>
        <taxon>Dikarya</taxon>
        <taxon>Ascomycota</taxon>
        <taxon>Pezizomycotina</taxon>
        <taxon>Sordariomycetes</taxon>
        <taxon>Xylariomycetidae</taxon>
        <taxon>Amphisphaeriales</taxon>
        <taxon>Sporocadaceae</taxon>
        <taxon>Pestalotiopsis</taxon>
    </lineage>
</organism>
<dbReference type="HOGENOM" id="CLU_032440_0_1_1"/>
<dbReference type="NCBIfam" id="NF006719">
    <property type="entry name" value="PRK09257.1"/>
    <property type="match status" value="1"/>
</dbReference>
<dbReference type="SUPFAM" id="SSF53383">
    <property type="entry name" value="PLP-dependent transferases"/>
    <property type="match status" value="1"/>
</dbReference>
<evidence type="ECO:0000256" key="2">
    <source>
        <dbReference type="ARBA" id="ARBA00007441"/>
    </source>
</evidence>
<dbReference type="PANTHER" id="PTHR11879:SF55">
    <property type="entry name" value="GLUTAMATE OXALOACETATE TRANSAMINASE 1, ISOFORM B"/>
    <property type="match status" value="1"/>
</dbReference>
<dbReference type="Proteomes" id="UP000030651">
    <property type="component" value="Unassembled WGS sequence"/>
</dbReference>
<evidence type="ECO:0000256" key="1">
    <source>
        <dbReference type="ARBA" id="ARBA00001933"/>
    </source>
</evidence>
<dbReference type="KEGG" id="pfy:PFICI_11932"/>
<dbReference type="RefSeq" id="XP_007838704.1">
    <property type="nucleotide sequence ID" value="XM_007840513.1"/>
</dbReference>
<dbReference type="InterPro" id="IPR015424">
    <property type="entry name" value="PyrdxlP-dep_Trfase"/>
</dbReference>
<dbReference type="InParanoid" id="W3WRQ2"/>
<dbReference type="EMBL" id="KI912117">
    <property type="protein sequence ID" value="ETS76545.1"/>
    <property type="molecule type" value="Genomic_DNA"/>
</dbReference>
<keyword evidence="4" id="KW-0032">Aminotransferase</keyword>
<dbReference type="GeneID" id="19276945"/>
<comment type="subunit">
    <text evidence="3">Homodimer.</text>
</comment>
<keyword evidence="5" id="KW-0808">Transferase</keyword>
<dbReference type="InterPro" id="IPR015422">
    <property type="entry name" value="PyrdxlP-dep_Trfase_small"/>
</dbReference>
<comment type="similarity">
    <text evidence="2">Belongs to the class-I pyridoxal-phosphate-dependent aminotransferase family.</text>
</comment>
<evidence type="ECO:0000313" key="8">
    <source>
        <dbReference type="EMBL" id="ETS76545.1"/>
    </source>
</evidence>
<dbReference type="Gene3D" id="3.40.640.10">
    <property type="entry name" value="Type I PLP-dependent aspartate aminotransferase-like (Major domain)"/>
    <property type="match status" value="1"/>
</dbReference>
<comment type="cofactor">
    <cofactor evidence="1">
        <name>pyridoxal 5'-phosphate</name>
        <dbReference type="ChEBI" id="CHEBI:597326"/>
    </cofactor>
</comment>
<dbReference type="CDD" id="cd00609">
    <property type="entry name" value="AAT_like"/>
    <property type="match status" value="1"/>
</dbReference>
<evidence type="ECO:0000256" key="3">
    <source>
        <dbReference type="ARBA" id="ARBA00011738"/>
    </source>
</evidence>
<dbReference type="InterPro" id="IPR000796">
    <property type="entry name" value="Asp_trans"/>
</dbReference>
<dbReference type="eggNOG" id="KOG1411">
    <property type="taxonomic scope" value="Eukaryota"/>
</dbReference>
<evidence type="ECO:0000313" key="9">
    <source>
        <dbReference type="Proteomes" id="UP000030651"/>
    </source>
</evidence>
<evidence type="ECO:0000259" key="7">
    <source>
        <dbReference type="Pfam" id="PF00155"/>
    </source>
</evidence>
<proteinExistence type="inferred from homology"/>
<name>W3WRQ2_PESFW</name>
<gene>
    <name evidence="8" type="ORF">PFICI_11932</name>
</gene>
<reference evidence="9" key="1">
    <citation type="journal article" date="2015" name="BMC Genomics">
        <title>Genomic and transcriptomic analysis of the endophytic fungus Pestalotiopsis fici reveals its lifestyle and high potential for synthesis of natural products.</title>
        <authorList>
            <person name="Wang X."/>
            <person name="Zhang X."/>
            <person name="Liu L."/>
            <person name="Xiang M."/>
            <person name="Wang W."/>
            <person name="Sun X."/>
            <person name="Che Y."/>
            <person name="Guo L."/>
            <person name="Liu G."/>
            <person name="Guo L."/>
            <person name="Wang C."/>
            <person name="Yin W.B."/>
            <person name="Stadler M."/>
            <person name="Zhang X."/>
            <person name="Liu X."/>
        </authorList>
    </citation>
    <scope>NUCLEOTIDE SEQUENCE [LARGE SCALE GENOMIC DNA]</scope>
    <source>
        <strain evidence="9">W106-1 / CGMCC3.15140</strain>
    </source>
</reference>
<dbReference type="PANTHER" id="PTHR11879">
    <property type="entry name" value="ASPARTATE AMINOTRANSFERASE"/>
    <property type="match status" value="1"/>
</dbReference>
<dbReference type="AlphaFoldDB" id="W3WRQ2"/>
<evidence type="ECO:0000256" key="5">
    <source>
        <dbReference type="ARBA" id="ARBA00022679"/>
    </source>
</evidence>
<dbReference type="STRING" id="1229662.W3WRQ2"/>
<dbReference type="InterPro" id="IPR015421">
    <property type="entry name" value="PyrdxlP-dep_Trfase_major"/>
</dbReference>
<dbReference type="GO" id="GO:0004069">
    <property type="term" value="F:L-aspartate:2-oxoglutarate aminotransferase activity"/>
    <property type="evidence" value="ECO:0007669"/>
    <property type="project" value="TreeGrafter"/>
</dbReference>
<accession>W3WRQ2</accession>
<dbReference type="Gene3D" id="3.90.1150.10">
    <property type="entry name" value="Aspartate Aminotransferase, domain 1"/>
    <property type="match status" value="1"/>
</dbReference>
<dbReference type="Pfam" id="PF00155">
    <property type="entry name" value="Aminotran_1_2"/>
    <property type="match status" value="1"/>
</dbReference>
<sequence length="401" mass="44338">MFEHILPGPSDPMFWLKKRADADHSPDKVDVGVGIYRNEQGRYQELEVVREAKRRLDKLDLGHDYEITTGEVEFLQLAANVMFGEGNSAVSSGRVASVQTISGTGANHLGALLLVTNIQPKPKVFVGVPSWGNTVPLFKHVGLEVETYRHVDPDTKQVDFETVLRTIREAPAKSIFSLQGCCQNPVGADFSVEQWKTLAEELKAKEHLPFIDIAYQGLGDGLDEDAAGVHIMTETCPEVIVCQSFSKNFALYGERCGALHVVTKTPETAANVKDQLRVLIRQEFSSSPAYGSRLVKIVLSDVELRKQWVSELAEMRARLHRNRAILHEYLTVKLTTPGNWDHIITDKGLFSTLALSSGQCEELVAKYHIHLPASGRINVAGLNAKNLAYTAEAIDAVVRKA</sequence>
<dbReference type="OMA" id="PTWGNYK"/>
<keyword evidence="6" id="KW-0663">Pyridoxal phosphate</keyword>
<evidence type="ECO:0000256" key="4">
    <source>
        <dbReference type="ARBA" id="ARBA00022576"/>
    </source>
</evidence>
<dbReference type="InterPro" id="IPR004839">
    <property type="entry name" value="Aminotransferase_I/II_large"/>
</dbReference>